<name>A0A839HEN1_9GAMM</name>
<accession>A0A839HEN1</accession>
<dbReference type="RefSeq" id="WP_182583476.1">
    <property type="nucleotide sequence ID" value="NZ_JABVCQ010000010.1"/>
</dbReference>
<organism evidence="1 2">
    <name type="scientific">Thiospirillum jenense</name>
    <dbReference type="NCBI Taxonomy" id="1653858"/>
    <lineage>
        <taxon>Bacteria</taxon>
        <taxon>Pseudomonadati</taxon>
        <taxon>Pseudomonadota</taxon>
        <taxon>Gammaproteobacteria</taxon>
        <taxon>Chromatiales</taxon>
        <taxon>Chromatiaceae</taxon>
        <taxon>Thiospirillum</taxon>
    </lineage>
</organism>
<comment type="caution">
    <text evidence="1">The sequence shown here is derived from an EMBL/GenBank/DDBJ whole genome shotgun (WGS) entry which is preliminary data.</text>
</comment>
<proteinExistence type="predicted"/>
<dbReference type="Proteomes" id="UP000548632">
    <property type="component" value="Unassembled WGS sequence"/>
</dbReference>
<dbReference type="AlphaFoldDB" id="A0A839HEN1"/>
<keyword evidence="2" id="KW-1185">Reference proteome</keyword>
<dbReference type="EMBL" id="JABVCQ010000010">
    <property type="protein sequence ID" value="MBB1125846.1"/>
    <property type="molecule type" value="Genomic_DNA"/>
</dbReference>
<dbReference type="PANTHER" id="PTHR36454">
    <property type="entry name" value="LMO2823 PROTEIN"/>
    <property type="match status" value="1"/>
</dbReference>
<evidence type="ECO:0000313" key="2">
    <source>
        <dbReference type="Proteomes" id="UP000548632"/>
    </source>
</evidence>
<protein>
    <submittedName>
        <fullName evidence="1">DUF1015 domain-containing protein</fullName>
    </submittedName>
</protein>
<dbReference type="PANTHER" id="PTHR36454:SF1">
    <property type="entry name" value="DUF1015 DOMAIN-CONTAINING PROTEIN"/>
    <property type="match status" value="1"/>
</dbReference>
<dbReference type="InterPro" id="IPR008323">
    <property type="entry name" value="UCP033563"/>
</dbReference>
<reference evidence="1 2" key="1">
    <citation type="journal article" date="2020" name="Arch. Microbiol.">
        <title>The genome sequence of the giant phototrophic gammaproteobacterium Thiospirillum jenense gives insight into its physiological properties and phylogenetic relationships.</title>
        <authorList>
            <person name="Imhoff J.F."/>
            <person name="Meyer T.E."/>
            <person name="Kyndt J.A."/>
        </authorList>
    </citation>
    <scope>NUCLEOTIDE SEQUENCE [LARGE SCALE GENOMIC DNA]</scope>
    <source>
        <strain evidence="1 2">DSM 216</strain>
    </source>
</reference>
<dbReference type="Pfam" id="PF06245">
    <property type="entry name" value="DUF1015"/>
    <property type="match status" value="1"/>
</dbReference>
<sequence length="375" mass="40971">MSSLPSLIAPFHAERPSPASAAAILTALNLNTAASVHSDQLPQLLHHWRSQDQLRCDDYLSYSIYRLNHGQQQQTGLVFAASLTAYHTGRIRRHELTLAAGVAAHRAHLMAAQTQSNPTLLLHPPTASIDLLLSTIADTTAPSLDVMTADRVRHQLWNVADPMHIAQLTAAFNHLPYLMIADGHHRTAAMAELIANDAAGERRFLAVSFPAAQLRIHAVHRLLNGFNDMSNRFLLAQLRELGQLTASAQPLQPRNTNELGVYLAQQWYRLERPAVADSREPLAAQWLQDTVLTPVFGINDPSHDSRLTYQAGAAADLMAAVDSGAMRVAVTLHPPSVADVCALAKCGVTMPPKCTWFTLKPAAGFINLRLNDSFI</sequence>
<gene>
    <name evidence="1" type="ORF">HUK38_06310</name>
</gene>
<evidence type="ECO:0000313" key="1">
    <source>
        <dbReference type="EMBL" id="MBB1125846.1"/>
    </source>
</evidence>